<proteinExistence type="predicted"/>
<evidence type="ECO:0000313" key="2">
    <source>
        <dbReference type="Proteomes" id="UP000289841"/>
    </source>
</evidence>
<sequence length="708" mass="83074">MIKLKKIVILLLVFAASIATSIGVYAWISVGAEKEVSELITELDSTRIFEASMNVKINDEEVKYSDVSRYDSVTHMFTFNNVDELRDGFKVNVTIEAKKQIKVRFKIVEEWHNSNNEIIENPHLLTFNSSNSDLYKKDNEKYIYYTPSIGLGKIVEDIEIIDSVTFSNTNAISDKLYFAIIVDAIQYNYEDNWDANPNDTLGNKINISNDTIVSIDLKNIFQVGILRGILIEFIQYDTDKNYQFVYSENRNNFEVKLSAGSYDVNVYTHKLFTYDVKYTNNKILINIEYRIVDNYIGIHSFIFSPNIIREFKFDTDYPKDIIVYTIDDNEKKTYWVSTKVISKYYSPHPSAQGSSWEIMGKRWKNGNTIDAGKVVYYDNTFWQSTRNGNTTTPGSVNSGWIRLDFTWFLNNEYKIGDIIFYDNGYWLVLKNGNSWKEPGTENSISNFASLGHNFRKNTGAAYKTGDIVLYEGIYYMMRRDYANNPPTPHGEWDEWAVLDPYWEIEREYAKDQIIIYENKKYKSLISGNSQKKPSENPTIWELTNEDPNIDWNPNKVYKTNDYVLYEGISYVVKNGYSNVSGNSKKPNESVYWRNLSDNFSYYNSYKMNDRYSLVYYNEAWWKWTSDKTSDEVRSEFDGKNPIPGEIVNGINYWQEVTIVWKPHNRYKKDDMVIFAGHFWRAKQDINTYIQPGDVLYWERYDIDWNPNK</sequence>
<dbReference type="AlphaFoldDB" id="A0A449BDV3"/>
<dbReference type="KEGG" id="aaxa:NCTC10138_01009"/>
<dbReference type="EMBL" id="LR215048">
    <property type="protein sequence ID" value="VEU80631.1"/>
    <property type="molecule type" value="Genomic_DNA"/>
</dbReference>
<keyword evidence="2" id="KW-1185">Reference proteome</keyword>
<organism evidence="1 2">
    <name type="scientific">Haploplasma axanthum</name>
    <name type="common">Acholeplasma axanthum</name>
    <dbReference type="NCBI Taxonomy" id="29552"/>
    <lineage>
        <taxon>Bacteria</taxon>
        <taxon>Bacillati</taxon>
        <taxon>Mycoplasmatota</taxon>
        <taxon>Mollicutes</taxon>
        <taxon>Acholeplasmatales</taxon>
        <taxon>Acholeplasmataceae</taxon>
        <taxon>Haploplasma</taxon>
    </lineage>
</organism>
<protein>
    <submittedName>
        <fullName evidence="1">Carbohydrate binding domain</fullName>
    </submittedName>
</protein>
<evidence type="ECO:0000313" key="1">
    <source>
        <dbReference type="EMBL" id="VEU80631.1"/>
    </source>
</evidence>
<dbReference type="STRING" id="1278311.GCA_000428705_00381"/>
<dbReference type="RefSeq" id="WP_026390074.1">
    <property type="nucleotide sequence ID" value="NZ_LR215048.1"/>
</dbReference>
<accession>A0A449BDV3</accession>
<name>A0A449BDV3_HAPAX</name>
<reference evidence="1 2" key="1">
    <citation type="submission" date="2019-01" db="EMBL/GenBank/DDBJ databases">
        <authorList>
            <consortium name="Pathogen Informatics"/>
        </authorList>
    </citation>
    <scope>NUCLEOTIDE SEQUENCE [LARGE SCALE GENOMIC DNA]</scope>
    <source>
        <strain evidence="1 2">NCTC10138</strain>
    </source>
</reference>
<gene>
    <name evidence="1" type="ORF">NCTC10138_01009</name>
</gene>
<dbReference type="Gene3D" id="2.10.10.90">
    <property type="match status" value="2"/>
</dbReference>
<dbReference type="Proteomes" id="UP000289841">
    <property type="component" value="Chromosome"/>
</dbReference>